<feature type="chain" id="PRO_5040217505" evidence="2">
    <location>
        <begin position="23"/>
        <end position="160"/>
    </location>
</feature>
<sequence>MAPIRSLLINLVIFCMGAFALAIPVPVPIPKDNKMITEPVDLGRKTGKIGVDNVDLSRLRVDPVKVELHNREENVEGSPVMEHEIMRPSPYFQEPAAEQRDPVVEKRDMPHLVDMMARSEQEAQEAQAHAEAEEDGAPGVKYIPRWRPEYNAGYHWLEGA</sequence>
<dbReference type="AlphaFoldDB" id="A0A9P6LMF8"/>
<dbReference type="GeneID" id="62160186"/>
<dbReference type="OrthoDB" id="4841457at2759"/>
<protein>
    <submittedName>
        <fullName evidence="3">Uncharacterized protein</fullName>
    </submittedName>
</protein>
<accession>A0A9P6LMF8</accession>
<name>A0A9P6LMF8_9PEZI</name>
<comment type="caution">
    <text evidence="3">The sequence shown here is derived from an EMBL/GenBank/DDBJ whole genome shotgun (WGS) entry which is preliminary data.</text>
</comment>
<keyword evidence="2" id="KW-0732">Signal</keyword>
<evidence type="ECO:0000313" key="4">
    <source>
        <dbReference type="Proteomes" id="UP000781932"/>
    </source>
</evidence>
<dbReference type="Proteomes" id="UP000781932">
    <property type="component" value="Unassembled WGS sequence"/>
</dbReference>
<reference evidence="3" key="2">
    <citation type="submission" date="2020-11" db="EMBL/GenBank/DDBJ databases">
        <title>Whole genome sequencing of Colletotrichum sp.</title>
        <authorList>
            <person name="Li H."/>
        </authorList>
    </citation>
    <scope>NUCLEOTIDE SEQUENCE</scope>
    <source>
        <strain evidence="3">CkLH20</strain>
    </source>
</reference>
<proteinExistence type="predicted"/>
<evidence type="ECO:0000256" key="1">
    <source>
        <dbReference type="SAM" id="MobiDB-lite"/>
    </source>
</evidence>
<gene>
    <name evidence="3" type="ORF">CkaCkLH20_04393</name>
</gene>
<organism evidence="3 4">
    <name type="scientific">Colletotrichum karsti</name>
    <dbReference type="NCBI Taxonomy" id="1095194"/>
    <lineage>
        <taxon>Eukaryota</taxon>
        <taxon>Fungi</taxon>
        <taxon>Dikarya</taxon>
        <taxon>Ascomycota</taxon>
        <taxon>Pezizomycotina</taxon>
        <taxon>Sordariomycetes</taxon>
        <taxon>Hypocreomycetidae</taxon>
        <taxon>Glomerellales</taxon>
        <taxon>Glomerellaceae</taxon>
        <taxon>Colletotrichum</taxon>
        <taxon>Colletotrichum boninense species complex</taxon>
    </lineage>
</organism>
<evidence type="ECO:0000313" key="3">
    <source>
        <dbReference type="EMBL" id="KAF9878355.1"/>
    </source>
</evidence>
<feature type="signal peptide" evidence="2">
    <location>
        <begin position="1"/>
        <end position="22"/>
    </location>
</feature>
<dbReference type="RefSeq" id="XP_038747816.1">
    <property type="nucleotide sequence ID" value="XM_038887112.1"/>
</dbReference>
<evidence type="ECO:0000256" key="2">
    <source>
        <dbReference type="SAM" id="SignalP"/>
    </source>
</evidence>
<reference evidence="3" key="1">
    <citation type="submission" date="2020-03" db="EMBL/GenBank/DDBJ databases">
        <authorList>
            <person name="He L."/>
        </authorList>
    </citation>
    <scope>NUCLEOTIDE SEQUENCE</scope>
    <source>
        <strain evidence="3">CkLH20</strain>
    </source>
</reference>
<dbReference type="EMBL" id="JAATWM020000011">
    <property type="protein sequence ID" value="KAF9878355.1"/>
    <property type="molecule type" value="Genomic_DNA"/>
</dbReference>
<keyword evidence="4" id="KW-1185">Reference proteome</keyword>
<feature type="region of interest" description="Disordered" evidence="1">
    <location>
        <begin position="119"/>
        <end position="141"/>
    </location>
</feature>